<gene>
    <name evidence="2" type="ORF">ACFR9U_16215</name>
</gene>
<reference evidence="2 3" key="1">
    <citation type="journal article" date="2019" name="Int. J. Syst. Evol. Microbiol.">
        <title>The Global Catalogue of Microorganisms (GCM) 10K type strain sequencing project: providing services to taxonomists for standard genome sequencing and annotation.</title>
        <authorList>
            <consortium name="The Broad Institute Genomics Platform"/>
            <consortium name="The Broad Institute Genome Sequencing Center for Infectious Disease"/>
            <person name="Wu L."/>
            <person name="Ma J."/>
        </authorList>
    </citation>
    <scope>NUCLEOTIDE SEQUENCE [LARGE SCALE GENOMIC DNA]</scope>
    <source>
        <strain evidence="2 3">CGMCC 1.12125</strain>
    </source>
</reference>
<dbReference type="Pfam" id="PF26485">
    <property type="entry name" value="DUF8156"/>
    <property type="match status" value="1"/>
</dbReference>
<dbReference type="InterPro" id="IPR058469">
    <property type="entry name" value="DUF8156"/>
</dbReference>
<comment type="caution">
    <text evidence="2">The sequence shown here is derived from an EMBL/GenBank/DDBJ whole genome shotgun (WGS) entry which is preliminary data.</text>
</comment>
<keyword evidence="3" id="KW-1185">Reference proteome</keyword>
<dbReference type="Proteomes" id="UP001597119">
    <property type="component" value="Unassembled WGS sequence"/>
</dbReference>
<dbReference type="EMBL" id="JBHUDJ010000013">
    <property type="protein sequence ID" value="MFD1588524.1"/>
    <property type="molecule type" value="Genomic_DNA"/>
</dbReference>
<sequence>MGKTNPTFRDQVNQFVDEYQQFRRGLVYEDQQVFDDLLEHAHAHADAAGYLNPHNPREAILMSLCLGHQREIEELRAHVEDLRDE</sequence>
<accession>A0ABD6CF83</accession>
<evidence type="ECO:0000259" key="1">
    <source>
        <dbReference type="Pfam" id="PF26485"/>
    </source>
</evidence>
<name>A0ABD6CF83_9EURY</name>
<feature type="domain" description="DUF8156" evidence="1">
    <location>
        <begin position="1"/>
        <end position="84"/>
    </location>
</feature>
<proteinExistence type="predicted"/>
<protein>
    <recommendedName>
        <fullName evidence="1">DUF8156 domain-containing protein</fullName>
    </recommendedName>
</protein>
<dbReference type="AlphaFoldDB" id="A0ABD6CF83"/>
<evidence type="ECO:0000313" key="2">
    <source>
        <dbReference type="EMBL" id="MFD1588524.1"/>
    </source>
</evidence>
<evidence type="ECO:0000313" key="3">
    <source>
        <dbReference type="Proteomes" id="UP001597119"/>
    </source>
</evidence>
<organism evidence="2 3">
    <name type="scientific">Halorientalis brevis</name>
    <dbReference type="NCBI Taxonomy" id="1126241"/>
    <lineage>
        <taxon>Archaea</taxon>
        <taxon>Methanobacteriati</taxon>
        <taxon>Methanobacteriota</taxon>
        <taxon>Stenosarchaea group</taxon>
        <taxon>Halobacteria</taxon>
        <taxon>Halobacteriales</taxon>
        <taxon>Haloarculaceae</taxon>
        <taxon>Halorientalis</taxon>
    </lineage>
</organism>
<dbReference type="RefSeq" id="WP_247382018.1">
    <property type="nucleotide sequence ID" value="NZ_JALLGV010000013.1"/>
</dbReference>